<accession>A0A0F9RCY5</accession>
<dbReference type="EMBL" id="LAZR01003740">
    <property type="protein sequence ID" value="KKN15143.1"/>
    <property type="molecule type" value="Genomic_DNA"/>
</dbReference>
<name>A0A0F9RCY5_9ZZZZ</name>
<feature type="non-terminal residue" evidence="1">
    <location>
        <position position="33"/>
    </location>
</feature>
<sequence>MFNRAFKKFLIKKPTKEELYPYLYSIAFKELGT</sequence>
<gene>
    <name evidence="1" type="ORF">LCGC14_0988880</name>
</gene>
<reference evidence="1" key="1">
    <citation type="journal article" date="2015" name="Nature">
        <title>Complex archaea that bridge the gap between prokaryotes and eukaryotes.</title>
        <authorList>
            <person name="Spang A."/>
            <person name="Saw J.H."/>
            <person name="Jorgensen S.L."/>
            <person name="Zaremba-Niedzwiedzka K."/>
            <person name="Martijn J."/>
            <person name="Lind A.E."/>
            <person name="van Eijk R."/>
            <person name="Schleper C."/>
            <person name="Guy L."/>
            <person name="Ettema T.J."/>
        </authorList>
    </citation>
    <scope>NUCLEOTIDE SEQUENCE</scope>
</reference>
<protein>
    <submittedName>
        <fullName evidence="1">Uncharacterized protein</fullName>
    </submittedName>
</protein>
<dbReference type="AlphaFoldDB" id="A0A0F9RCY5"/>
<comment type="caution">
    <text evidence="1">The sequence shown here is derived from an EMBL/GenBank/DDBJ whole genome shotgun (WGS) entry which is preliminary data.</text>
</comment>
<proteinExistence type="predicted"/>
<evidence type="ECO:0000313" key="1">
    <source>
        <dbReference type="EMBL" id="KKN15143.1"/>
    </source>
</evidence>
<organism evidence="1">
    <name type="scientific">marine sediment metagenome</name>
    <dbReference type="NCBI Taxonomy" id="412755"/>
    <lineage>
        <taxon>unclassified sequences</taxon>
        <taxon>metagenomes</taxon>
        <taxon>ecological metagenomes</taxon>
    </lineage>
</organism>